<evidence type="ECO:0000313" key="6">
    <source>
        <dbReference type="EMBL" id="PRQ04365.1"/>
    </source>
</evidence>
<feature type="signal peptide" evidence="5">
    <location>
        <begin position="1"/>
        <end position="26"/>
    </location>
</feature>
<keyword evidence="3" id="KW-1015">Disulfide bond</keyword>
<keyword evidence="1 5" id="KW-0732">Signal</keyword>
<dbReference type="AlphaFoldDB" id="A0A2S9YGX1"/>
<proteinExistence type="predicted"/>
<comment type="caution">
    <text evidence="6">The sequence shown here is derived from an EMBL/GenBank/DDBJ whole genome shotgun (WGS) entry which is preliminary data.</text>
</comment>
<evidence type="ECO:0000256" key="2">
    <source>
        <dbReference type="ARBA" id="ARBA00022737"/>
    </source>
</evidence>
<dbReference type="Pfam" id="PF13948">
    <property type="entry name" value="DUF4215"/>
    <property type="match status" value="2"/>
</dbReference>
<dbReference type="PANTHER" id="PTHR38934">
    <property type="entry name" value="HYPHALLY REGULATED CELL WALL PROTEIN 1"/>
    <property type="match status" value="1"/>
</dbReference>
<dbReference type="PANTHER" id="PTHR38934:SF6">
    <property type="entry name" value="CHROMOSOME UNDETERMINED SCAFFOLD_176, WHOLE GENOME SHOTGUN SEQUENCE"/>
    <property type="match status" value="1"/>
</dbReference>
<evidence type="ECO:0000313" key="7">
    <source>
        <dbReference type="Proteomes" id="UP000237968"/>
    </source>
</evidence>
<dbReference type="PROSITE" id="PS51257">
    <property type="entry name" value="PROKAR_LIPOPROTEIN"/>
    <property type="match status" value="1"/>
</dbReference>
<evidence type="ECO:0000256" key="1">
    <source>
        <dbReference type="ARBA" id="ARBA00022729"/>
    </source>
</evidence>
<sequence length="557" mass="58378">MVAMRLDRSLLGLTVLLCLPASVACAPATSTDTGLSTFGDADTGDGDTAETGSGDADGDAGDGDGDPGDGDGDPNGDCGDGVVQSGEECDLGPENSESGQCTPNCFIASCGDGFVYEGFEDCDDGNPDNTDDCVEGCVAASCGDGFVHEGVEMCDDGNDDDADGCNSMCLPGSCGDGIIQMGEQCDDGNADTSDDCPACQLAFCGDGFIQAGVEVCDDGNTETNDACISPACVPATCGDGYLWEGMETCDDGNDDDGDMCPGSCEPGFCGDGFKWVGVEECDDGNMVDDDGCDNMCVAASDYVFLTSSNGTAGFYRYSILDDMWATMTNPPSATHSQITNDGVSVFLMGSNNTVYEYDPINDSWSELTTGPGNQTGGPIGFFQWFPDGFYYLKDGQSTMYVHRDGQWSSFALGGSGSCAGTYDADNQELYIRTYSQLGFKVIDTTNDTVIRTIVDGTDVGENSRSGSYVNGFFYSRTWDGPFQRFDAVDGTKTGMLGDPTSSHTGTDTDFATGRIYVSGYSNQATVFQAYDPVNDEMINLAASPNVSNHSSVTVMRF</sequence>
<feature type="compositionally biased region" description="Acidic residues" evidence="4">
    <location>
        <begin position="56"/>
        <end position="74"/>
    </location>
</feature>
<feature type="region of interest" description="Disordered" evidence="4">
    <location>
        <begin position="34"/>
        <end position="98"/>
    </location>
</feature>
<protein>
    <recommendedName>
        <fullName evidence="8">Multiple EGF-like-domain protein 3</fullName>
    </recommendedName>
</protein>
<accession>A0A2S9YGX1</accession>
<feature type="chain" id="PRO_5015709151" description="Multiple EGF-like-domain protein 3" evidence="5">
    <location>
        <begin position="27"/>
        <end position="557"/>
    </location>
</feature>
<keyword evidence="7" id="KW-1185">Reference proteome</keyword>
<evidence type="ECO:0000256" key="4">
    <source>
        <dbReference type="SAM" id="MobiDB-lite"/>
    </source>
</evidence>
<keyword evidence="2" id="KW-0677">Repeat</keyword>
<gene>
    <name evidence="6" type="ORF">ENSA5_08140</name>
</gene>
<evidence type="ECO:0000256" key="3">
    <source>
        <dbReference type="ARBA" id="ARBA00023157"/>
    </source>
</evidence>
<organism evidence="6 7">
    <name type="scientific">Enhygromyxa salina</name>
    <dbReference type="NCBI Taxonomy" id="215803"/>
    <lineage>
        <taxon>Bacteria</taxon>
        <taxon>Pseudomonadati</taxon>
        <taxon>Myxococcota</taxon>
        <taxon>Polyangia</taxon>
        <taxon>Nannocystales</taxon>
        <taxon>Nannocystaceae</taxon>
        <taxon>Enhygromyxa</taxon>
    </lineage>
</organism>
<evidence type="ECO:0000256" key="5">
    <source>
        <dbReference type="SAM" id="SignalP"/>
    </source>
</evidence>
<name>A0A2S9YGX1_9BACT</name>
<dbReference type="InterPro" id="IPR011936">
    <property type="entry name" value="Myxo_disulph_rpt"/>
</dbReference>
<evidence type="ECO:0008006" key="8">
    <source>
        <dbReference type="Google" id="ProtNLM"/>
    </source>
</evidence>
<dbReference type="NCBIfam" id="TIGR02232">
    <property type="entry name" value="myxo_disulf_rpt"/>
    <property type="match status" value="4"/>
</dbReference>
<dbReference type="EMBL" id="PVNK01000042">
    <property type="protein sequence ID" value="PRQ04365.1"/>
    <property type="molecule type" value="Genomic_DNA"/>
</dbReference>
<dbReference type="SUPFAM" id="SSF50969">
    <property type="entry name" value="YVTN repeat-like/Quinoprotein amine dehydrogenase"/>
    <property type="match status" value="1"/>
</dbReference>
<dbReference type="Proteomes" id="UP000237968">
    <property type="component" value="Unassembled WGS sequence"/>
</dbReference>
<dbReference type="InterPro" id="IPR011044">
    <property type="entry name" value="Quino_amine_DH_bsu"/>
</dbReference>
<reference evidence="6 7" key="1">
    <citation type="submission" date="2018-03" db="EMBL/GenBank/DDBJ databases">
        <title>Draft Genome Sequences of the Obligatory Marine Myxobacteria Enhygromyxa salina SWB005.</title>
        <authorList>
            <person name="Poehlein A."/>
            <person name="Moghaddam J.A."/>
            <person name="Harms H."/>
            <person name="Alanjari M."/>
            <person name="Koenig G.M."/>
            <person name="Daniel R."/>
            <person name="Schaeberle T.F."/>
        </authorList>
    </citation>
    <scope>NUCLEOTIDE SEQUENCE [LARGE SCALE GENOMIC DNA]</scope>
    <source>
        <strain evidence="6 7">SWB005</strain>
    </source>
</reference>